<dbReference type="EMBL" id="JBAWTH010000149">
    <property type="protein sequence ID" value="KAL2274759.1"/>
    <property type="molecule type" value="Genomic_DNA"/>
</dbReference>
<keyword evidence="1" id="KW-0732">Signal</keyword>
<reference evidence="2 3" key="1">
    <citation type="submission" date="2024-03" db="EMBL/GenBank/DDBJ databases">
        <title>A high-quality draft genome sequence of Diaporthe vaccinii, a causative agent of upright dieback and viscid rot disease in cranberry plants.</title>
        <authorList>
            <person name="Sarrasin M."/>
            <person name="Lang B.F."/>
            <person name="Burger G."/>
        </authorList>
    </citation>
    <scope>NUCLEOTIDE SEQUENCE [LARGE SCALE GENOMIC DNA]</scope>
    <source>
        <strain evidence="2 3">IS7</strain>
    </source>
</reference>
<feature type="chain" id="PRO_5045085577" evidence="1">
    <location>
        <begin position="20"/>
        <end position="185"/>
    </location>
</feature>
<proteinExistence type="predicted"/>
<evidence type="ECO:0000256" key="1">
    <source>
        <dbReference type="SAM" id="SignalP"/>
    </source>
</evidence>
<dbReference type="Proteomes" id="UP001600888">
    <property type="component" value="Unassembled WGS sequence"/>
</dbReference>
<name>A0ABR4DWZ3_9PEZI</name>
<sequence>MQSRGLLCFLFIEIVAASAFTIPGGKLGKRDIEYNTTLYAYGADSTAIPIAYSLSDGLLYITKTPDNSSANLTSVTWDVPFVSDENWIVNATLPNGTTLGSLYIRPDQDNAVGVLPMTGDSDVDGTITGFARFAWQLVYNNNTLLDSKFWAEPTDTDGIYALVWSSTGDLQDGSYDVVVEVVADS</sequence>
<keyword evidence="3" id="KW-1185">Reference proteome</keyword>
<evidence type="ECO:0000313" key="2">
    <source>
        <dbReference type="EMBL" id="KAL2274759.1"/>
    </source>
</evidence>
<protein>
    <submittedName>
        <fullName evidence="2">Uncharacterized protein</fullName>
    </submittedName>
</protein>
<evidence type="ECO:0000313" key="3">
    <source>
        <dbReference type="Proteomes" id="UP001600888"/>
    </source>
</evidence>
<feature type="signal peptide" evidence="1">
    <location>
        <begin position="1"/>
        <end position="19"/>
    </location>
</feature>
<organism evidence="2 3">
    <name type="scientific">Diaporthe vaccinii</name>
    <dbReference type="NCBI Taxonomy" id="105482"/>
    <lineage>
        <taxon>Eukaryota</taxon>
        <taxon>Fungi</taxon>
        <taxon>Dikarya</taxon>
        <taxon>Ascomycota</taxon>
        <taxon>Pezizomycotina</taxon>
        <taxon>Sordariomycetes</taxon>
        <taxon>Sordariomycetidae</taxon>
        <taxon>Diaporthales</taxon>
        <taxon>Diaporthaceae</taxon>
        <taxon>Diaporthe</taxon>
        <taxon>Diaporthe eres species complex</taxon>
    </lineage>
</organism>
<accession>A0ABR4DWZ3</accession>
<comment type="caution">
    <text evidence="2">The sequence shown here is derived from an EMBL/GenBank/DDBJ whole genome shotgun (WGS) entry which is preliminary data.</text>
</comment>
<gene>
    <name evidence="2" type="ORF">FJTKL_02738</name>
</gene>